<dbReference type="GeneID" id="39847482"/>
<name>A0A4D6HAQ6_9EURY</name>
<evidence type="ECO:0000256" key="4">
    <source>
        <dbReference type="ARBA" id="ARBA00023239"/>
    </source>
</evidence>
<evidence type="ECO:0000313" key="6">
    <source>
        <dbReference type="EMBL" id="QCC50900.1"/>
    </source>
</evidence>
<dbReference type="EC" id="4.1.2.14" evidence="6"/>
<protein>
    <submittedName>
        <fullName evidence="6">Bifunctional 4-hydroxy-2-oxoglutarate aldolase/2-dehydro-3-deoxy-phosphogluconate aldolase</fullName>
        <ecNumber evidence="6">4.1.2.14</ecNumber>
        <ecNumber evidence="6">4.1.3.16</ecNumber>
    </submittedName>
</protein>
<dbReference type="PANTHER" id="PTHR30246:SF1">
    <property type="entry name" value="2-DEHYDRO-3-DEOXY-6-PHOSPHOGALACTONATE ALDOLASE-RELATED"/>
    <property type="match status" value="1"/>
</dbReference>
<gene>
    <name evidence="6" type="primary">eda</name>
    <name evidence="6" type="ORF">DV733_06420</name>
</gene>
<dbReference type="PANTHER" id="PTHR30246">
    <property type="entry name" value="2-KETO-3-DEOXY-6-PHOSPHOGLUCONATE ALDOLASE"/>
    <property type="match status" value="1"/>
</dbReference>
<keyword evidence="4 6" id="KW-0456">Lyase</keyword>
<evidence type="ECO:0000313" key="7">
    <source>
        <dbReference type="Proteomes" id="UP000296706"/>
    </source>
</evidence>
<keyword evidence="7" id="KW-1185">Reference proteome</keyword>
<comment type="similarity">
    <text evidence="2">Belongs to the KHG/KDPG aldolase family.</text>
</comment>
<dbReference type="EC" id="4.1.3.16" evidence="6"/>
<dbReference type="InterPro" id="IPR013785">
    <property type="entry name" value="Aldolase_TIM"/>
</dbReference>
<evidence type="ECO:0000256" key="1">
    <source>
        <dbReference type="ARBA" id="ARBA00004761"/>
    </source>
</evidence>
<comment type="pathway">
    <text evidence="1">Carbohydrate acid metabolism.</text>
</comment>
<dbReference type="Pfam" id="PF01081">
    <property type="entry name" value="Aldolase"/>
    <property type="match status" value="1"/>
</dbReference>
<keyword evidence="5" id="KW-0119">Carbohydrate metabolism</keyword>
<dbReference type="AlphaFoldDB" id="A0A4D6HAQ6"/>
<dbReference type="EMBL" id="CP031310">
    <property type="protein sequence ID" value="QCC50900.1"/>
    <property type="molecule type" value="Genomic_DNA"/>
</dbReference>
<proteinExistence type="inferred from homology"/>
<dbReference type="Gene3D" id="3.20.20.70">
    <property type="entry name" value="Aldolase class I"/>
    <property type="match status" value="1"/>
</dbReference>
<dbReference type="Proteomes" id="UP000296706">
    <property type="component" value="Chromosome"/>
</dbReference>
<dbReference type="KEGG" id="hsn:DV733_06420"/>
<sequence>MRTLDRLLDSGVVAVLRDIDPEAMPEVAAALQAGGVTALEVTADAHDASGTIAELAPTVDDDVLVGAGTVMDPATASRVIEAGAAFVVSPHLDPEVVRTANRRGVVVGPGVMTPTEAADAMAAGADLLKIFPASTVGPGHLGAIAGPLGDVPIMPTGGIGPDNVEAFFESGAAVVGAGSALIDYDAVERGDYEAVEAHAREFVDAVEDARE</sequence>
<reference evidence="6 7" key="1">
    <citation type="journal article" date="2019" name="Nat. Commun.">
        <title>A new type of DNA phosphorothioation-based antiviral system in archaea.</title>
        <authorList>
            <person name="Xiong L."/>
            <person name="Liu S."/>
            <person name="Chen S."/>
            <person name="Xiao Y."/>
            <person name="Zhu B."/>
            <person name="Gao Y."/>
            <person name="Zhang Y."/>
            <person name="Chen B."/>
            <person name="Luo J."/>
            <person name="Deng Z."/>
            <person name="Chen X."/>
            <person name="Wang L."/>
            <person name="Chen S."/>
        </authorList>
    </citation>
    <scope>NUCLEOTIDE SEQUENCE [LARGE SCALE GENOMIC DNA]</scope>
    <source>
        <strain evidence="6 7">CBA1105</strain>
    </source>
</reference>
<accession>A0A4D6HAQ6</accession>
<dbReference type="GO" id="GO:0008675">
    <property type="term" value="F:2-dehydro-3-deoxy-phosphogluconate aldolase activity"/>
    <property type="evidence" value="ECO:0007669"/>
    <property type="project" value="UniProtKB-EC"/>
</dbReference>
<dbReference type="STRING" id="1457250.GCA_000755225_00200"/>
<organism evidence="6 7">
    <name type="scientific">Halapricum salinum</name>
    <dbReference type="NCBI Taxonomy" id="1457250"/>
    <lineage>
        <taxon>Archaea</taxon>
        <taxon>Methanobacteriati</taxon>
        <taxon>Methanobacteriota</taxon>
        <taxon>Stenosarchaea group</taxon>
        <taxon>Halobacteria</taxon>
        <taxon>Halobacteriales</taxon>
        <taxon>Haloarculaceae</taxon>
        <taxon>Halapricum</taxon>
    </lineage>
</organism>
<evidence type="ECO:0000256" key="2">
    <source>
        <dbReference type="ARBA" id="ARBA00006906"/>
    </source>
</evidence>
<evidence type="ECO:0000256" key="3">
    <source>
        <dbReference type="ARBA" id="ARBA00011233"/>
    </source>
</evidence>
<dbReference type="RefSeq" id="WP_049995544.1">
    <property type="nucleotide sequence ID" value="NZ_CP031310.1"/>
</dbReference>
<evidence type="ECO:0000256" key="5">
    <source>
        <dbReference type="ARBA" id="ARBA00023277"/>
    </source>
</evidence>
<dbReference type="InterPro" id="IPR000887">
    <property type="entry name" value="Aldlse_KDPG_KHG"/>
</dbReference>
<dbReference type="NCBIfam" id="TIGR01182">
    <property type="entry name" value="eda"/>
    <property type="match status" value="1"/>
</dbReference>
<dbReference type="OrthoDB" id="184672at2157"/>
<dbReference type="GO" id="GO:0008700">
    <property type="term" value="F:(R,S)-4-hydroxy-2-oxoglutarate aldolase activity"/>
    <property type="evidence" value="ECO:0007669"/>
    <property type="project" value="UniProtKB-EC"/>
</dbReference>
<comment type="subunit">
    <text evidence="3">Homotrimer.</text>
</comment>
<dbReference type="CDD" id="cd00452">
    <property type="entry name" value="KDPG_aldolase"/>
    <property type="match status" value="1"/>
</dbReference>
<dbReference type="SUPFAM" id="SSF51569">
    <property type="entry name" value="Aldolase"/>
    <property type="match status" value="1"/>
</dbReference>